<dbReference type="Pfam" id="PF21168">
    <property type="entry name" value="FkbO_Hyg5-like_N"/>
    <property type="match status" value="1"/>
</dbReference>
<accession>A0ABW1K5R1</accession>
<dbReference type="InterPro" id="IPR049368">
    <property type="entry name" value="FkbO_Hyg5-like_N"/>
</dbReference>
<sequence>MDRLRCLFGDPAAVPHPLGVVRYGTVATAPSVRSGTPTVDLHLVRDPAQAVTEVWTTDRPVSVGSRDGIAFGHDGRYVFCAGRVPAAARYAPGVRQAYRRAFGLLVDLGYPYVVRMWNFVGRINEPNADGLEIYRDFCRGRAEAFDSSPLPRDTLPAATGVGAHTEGVTFYLLARRAAGHVAVENHRQVPAYHYPDRYGPRPPSFARASRLPDGELLISGTASILGHATVHPGDVVAQCRTTLANLATLAADLSALQAVKVYVRHTGDLDAVRRLCTEVFVGDVAYLVTDLCRTDLLVEMEGMSPRVRRQVSVPV</sequence>
<dbReference type="RefSeq" id="WP_377419171.1">
    <property type="nucleotide sequence ID" value="NZ_JBHSPR010000007.1"/>
</dbReference>
<name>A0ABW1K5R1_9ACTN</name>
<dbReference type="NCBIfam" id="TIGR04444">
    <property type="entry name" value="chori_FkbO_Hyg5"/>
    <property type="match status" value="1"/>
</dbReference>
<proteinExistence type="predicted"/>
<dbReference type="EMBL" id="JBHSPR010000007">
    <property type="protein sequence ID" value="MFC6016098.1"/>
    <property type="molecule type" value="Genomic_DNA"/>
</dbReference>
<comment type="caution">
    <text evidence="2">The sequence shown here is derived from an EMBL/GenBank/DDBJ whole genome shotgun (WGS) entry which is preliminary data.</text>
</comment>
<dbReference type="Proteomes" id="UP001596203">
    <property type="component" value="Unassembled WGS sequence"/>
</dbReference>
<evidence type="ECO:0000313" key="3">
    <source>
        <dbReference type="Proteomes" id="UP001596203"/>
    </source>
</evidence>
<dbReference type="Gene3D" id="3.30.1330.40">
    <property type="entry name" value="RutC-like"/>
    <property type="match status" value="1"/>
</dbReference>
<gene>
    <name evidence="2" type="ORF">ACFP2T_07815</name>
</gene>
<reference evidence="3" key="1">
    <citation type="journal article" date="2019" name="Int. J. Syst. Evol. Microbiol.">
        <title>The Global Catalogue of Microorganisms (GCM) 10K type strain sequencing project: providing services to taxonomists for standard genome sequencing and annotation.</title>
        <authorList>
            <consortium name="The Broad Institute Genomics Platform"/>
            <consortium name="The Broad Institute Genome Sequencing Center for Infectious Disease"/>
            <person name="Wu L."/>
            <person name="Ma J."/>
        </authorList>
    </citation>
    <scope>NUCLEOTIDE SEQUENCE [LARGE SCALE GENOMIC DNA]</scope>
    <source>
        <strain evidence="3">ZS-35-S2</strain>
    </source>
</reference>
<feature type="domain" description="Chorismatase FkbO/Hyg5-like N-terminal" evidence="1">
    <location>
        <begin position="53"/>
        <end position="174"/>
    </location>
</feature>
<evidence type="ECO:0000259" key="1">
    <source>
        <dbReference type="Pfam" id="PF21168"/>
    </source>
</evidence>
<evidence type="ECO:0000313" key="2">
    <source>
        <dbReference type="EMBL" id="MFC6016098.1"/>
    </source>
</evidence>
<keyword evidence="3" id="KW-1185">Reference proteome</keyword>
<organism evidence="2 3">
    <name type="scientific">Plantactinospora solaniradicis</name>
    <dbReference type="NCBI Taxonomy" id="1723736"/>
    <lineage>
        <taxon>Bacteria</taxon>
        <taxon>Bacillati</taxon>
        <taxon>Actinomycetota</taxon>
        <taxon>Actinomycetes</taxon>
        <taxon>Micromonosporales</taxon>
        <taxon>Micromonosporaceae</taxon>
        <taxon>Plantactinospora</taxon>
    </lineage>
</organism>
<dbReference type="SUPFAM" id="SSF55298">
    <property type="entry name" value="YjgF-like"/>
    <property type="match status" value="1"/>
</dbReference>
<dbReference type="InterPro" id="IPR031038">
    <property type="entry name" value="Chori_FkbO_Hyg5"/>
</dbReference>
<protein>
    <submittedName>
        <fullName evidence="2">FkbO/Hyg5 family chorismatase</fullName>
    </submittedName>
</protein>
<dbReference type="InterPro" id="IPR035959">
    <property type="entry name" value="RutC-like_sf"/>
</dbReference>